<evidence type="ECO:0000313" key="2">
    <source>
        <dbReference type="Proteomes" id="UP001056120"/>
    </source>
</evidence>
<proteinExistence type="predicted"/>
<dbReference type="EMBL" id="CM042036">
    <property type="protein sequence ID" value="KAI3744655.1"/>
    <property type="molecule type" value="Genomic_DNA"/>
</dbReference>
<evidence type="ECO:0000313" key="1">
    <source>
        <dbReference type="EMBL" id="KAI3744655.1"/>
    </source>
</evidence>
<accession>A0ACB9DDZ5</accession>
<gene>
    <name evidence="1" type="ORF">L1987_57744</name>
</gene>
<dbReference type="Proteomes" id="UP001056120">
    <property type="component" value="Linkage Group LG19"/>
</dbReference>
<comment type="caution">
    <text evidence="1">The sequence shown here is derived from an EMBL/GenBank/DDBJ whole genome shotgun (WGS) entry which is preliminary data.</text>
</comment>
<keyword evidence="2" id="KW-1185">Reference proteome</keyword>
<sequence length="169" mass="19372">MVTPRGRTKYKISRTRTQTEDNVFADSLIVSPSQSKYSTPQVTEAYLKEVLDTVNKSKYVPPGLSSSTADKDERIKKDLNEVTYEADNYIEFNPMLLDTIGEIEGSLESEQDVSDTNEESEFIKPGDEPKKLYRNTGMMKAQWIEIKKTWWKEKPTAPPSFTLKSKYVN</sequence>
<name>A0ACB9DDZ5_9ASTR</name>
<organism evidence="1 2">
    <name type="scientific">Smallanthus sonchifolius</name>
    <dbReference type="NCBI Taxonomy" id="185202"/>
    <lineage>
        <taxon>Eukaryota</taxon>
        <taxon>Viridiplantae</taxon>
        <taxon>Streptophyta</taxon>
        <taxon>Embryophyta</taxon>
        <taxon>Tracheophyta</taxon>
        <taxon>Spermatophyta</taxon>
        <taxon>Magnoliopsida</taxon>
        <taxon>eudicotyledons</taxon>
        <taxon>Gunneridae</taxon>
        <taxon>Pentapetalae</taxon>
        <taxon>asterids</taxon>
        <taxon>campanulids</taxon>
        <taxon>Asterales</taxon>
        <taxon>Asteraceae</taxon>
        <taxon>Asteroideae</taxon>
        <taxon>Heliantheae alliance</taxon>
        <taxon>Millerieae</taxon>
        <taxon>Smallanthus</taxon>
    </lineage>
</organism>
<reference evidence="2" key="1">
    <citation type="journal article" date="2022" name="Mol. Ecol. Resour.">
        <title>The genomes of chicory, endive, great burdock and yacon provide insights into Asteraceae palaeo-polyploidization history and plant inulin production.</title>
        <authorList>
            <person name="Fan W."/>
            <person name="Wang S."/>
            <person name="Wang H."/>
            <person name="Wang A."/>
            <person name="Jiang F."/>
            <person name="Liu H."/>
            <person name="Zhao H."/>
            <person name="Xu D."/>
            <person name="Zhang Y."/>
        </authorList>
    </citation>
    <scope>NUCLEOTIDE SEQUENCE [LARGE SCALE GENOMIC DNA]</scope>
    <source>
        <strain evidence="2">cv. Yunnan</strain>
    </source>
</reference>
<reference evidence="1 2" key="2">
    <citation type="journal article" date="2022" name="Mol. Ecol. Resour.">
        <title>The genomes of chicory, endive, great burdock and yacon provide insights into Asteraceae paleo-polyploidization history and plant inulin production.</title>
        <authorList>
            <person name="Fan W."/>
            <person name="Wang S."/>
            <person name="Wang H."/>
            <person name="Wang A."/>
            <person name="Jiang F."/>
            <person name="Liu H."/>
            <person name="Zhao H."/>
            <person name="Xu D."/>
            <person name="Zhang Y."/>
        </authorList>
    </citation>
    <scope>NUCLEOTIDE SEQUENCE [LARGE SCALE GENOMIC DNA]</scope>
    <source>
        <strain evidence="2">cv. Yunnan</strain>
        <tissue evidence="1">Leaves</tissue>
    </source>
</reference>
<protein>
    <submittedName>
        <fullName evidence="1">Uncharacterized protein</fullName>
    </submittedName>
</protein>